<feature type="compositionally biased region" description="Basic and acidic residues" evidence="1">
    <location>
        <begin position="243"/>
        <end position="252"/>
    </location>
</feature>
<feature type="region of interest" description="Disordered" evidence="1">
    <location>
        <begin position="558"/>
        <end position="585"/>
    </location>
</feature>
<name>A0ABR3VAT1_HUMIN</name>
<feature type="compositionally biased region" description="Basic and acidic residues" evidence="1">
    <location>
        <begin position="443"/>
        <end position="454"/>
    </location>
</feature>
<gene>
    <name evidence="2" type="ORF">VTJ49DRAFT_2078</name>
</gene>
<sequence>MRPRSSLDTEADTWRPADHSTWLDLLEGGVSRARVRVARVLDTHIYLSLRPKGWLFDGPSRGLQYATFISAAQRGVLITRAAYDICEEEPVTMATLPVAKGGEPRKKMSLMDYHNKKKSASPVENGLSAAKSELKTNGTVHAKSLPPKDDGKKDVVKTTEKSAVSRQSHAPLERTRPESNGEGNKPSPVKPKVEHESRKRPADTDDNPSPQKRTKADANISDLSRSRALKPESPRGRPSTTERPYKDSKTETLHPTANGLPPSSFDRDREASASPRSTIQVNGSRARSNSGTPTPRKPENLTKAALPKLLSPLHPALFDHDTDKSAPPKKKPTSKTSTTEKAKIKKTVKIPEPLSPTLPPVIEEILADMKRKPTTSKEASSQQAAPDALSGARKTTIVAAAPGRPSVEDDTEKPSRLTKIVTLKLNKSTARRAKVLLSLPSKAAKEALRRERSTSVDTAPPVAKKRPAPADEAPQESSAPKRNKAPADVITARPPGPTTPLKPAATAMSRVTSSQSQGPGSTPAAGAGHTPDNRPPTRSEPLDPKTLAQAESYRERHAEYGRLGSRLKHARDDLRRDRGANMSPADERRATALHFEMILAYMVAFHSLNQARLLERRSPDIAAWESLLPHFSELRSPVSGNRALKALATQMHVVALEQITNGFANLEPAAAAGFFSRWTKHNRNRALLWGEAHALSERVDEARLRAPVGPWMTVDDAVAAALVVMRRPPMNGSRY</sequence>
<evidence type="ECO:0000256" key="1">
    <source>
        <dbReference type="SAM" id="MobiDB-lite"/>
    </source>
</evidence>
<feature type="compositionally biased region" description="Basic and acidic residues" evidence="1">
    <location>
        <begin position="317"/>
        <end position="326"/>
    </location>
</feature>
<feature type="region of interest" description="Disordered" evidence="1">
    <location>
        <begin position="136"/>
        <end position="415"/>
    </location>
</feature>
<protein>
    <submittedName>
        <fullName evidence="2">Uncharacterized protein</fullName>
    </submittedName>
</protein>
<dbReference type="Proteomes" id="UP001583172">
    <property type="component" value="Unassembled WGS sequence"/>
</dbReference>
<proteinExistence type="predicted"/>
<feature type="compositionally biased region" description="Basic and acidic residues" evidence="1">
    <location>
        <begin position="531"/>
        <end position="543"/>
    </location>
</feature>
<keyword evidence="3" id="KW-1185">Reference proteome</keyword>
<comment type="caution">
    <text evidence="2">The sequence shown here is derived from an EMBL/GenBank/DDBJ whole genome shotgun (WGS) entry which is preliminary data.</text>
</comment>
<feature type="region of interest" description="Disordered" evidence="1">
    <location>
        <begin position="429"/>
        <end position="543"/>
    </location>
</feature>
<feature type="compositionally biased region" description="Polar residues" evidence="1">
    <location>
        <begin position="274"/>
        <end position="293"/>
    </location>
</feature>
<feature type="compositionally biased region" description="Basic and acidic residues" evidence="1">
    <location>
        <begin position="570"/>
        <end position="585"/>
    </location>
</feature>
<dbReference type="EMBL" id="JAZGSY010000187">
    <property type="protein sequence ID" value="KAL1838887.1"/>
    <property type="molecule type" value="Genomic_DNA"/>
</dbReference>
<feature type="compositionally biased region" description="Basic and acidic residues" evidence="1">
    <location>
        <begin position="146"/>
        <end position="160"/>
    </location>
</feature>
<evidence type="ECO:0000313" key="2">
    <source>
        <dbReference type="EMBL" id="KAL1838887.1"/>
    </source>
</evidence>
<evidence type="ECO:0000313" key="3">
    <source>
        <dbReference type="Proteomes" id="UP001583172"/>
    </source>
</evidence>
<feature type="compositionally biased region" description="Basic and acidic residues" evidence="1">
    <location>
        <begin position="191"/>
        <end position="203"/>
    </location>
</feature>
<accession>A0ABR3VAT1</accession>
<organism evidence="2 3">
    <name type="scientific">Humicola insolens</name>
    <name type="common">Soft-rot fungus</name>
    <dbReference type="NCBI Taxonomy" id="85995"/>
    <lineage>
        <taxon>Eukaryota</taxon>
        <taxon>Fungi</taxon>
        <taxon>Dikarya</taxon>
        <taxon>Ascomycota</taxon>
        <taxon>Pezizomycotina</taxon>
        <taxon>Sordariomycetes</taxon>
        <taxon>Sordariomycetidae</taxon>
        <taxon>Sordariales</taxon>
        <taxon>Chaetomiaceae</taxon>
        <taxon>Mycothermus</taxon>
    </lineage>
</organism>
<feature type="compositionally biased region" description="Polar residues" evidence="1">
    <location>
        <begin position="509"/>
        <end position="520"/>
    </location>
</feature>
<reference evidence="2 3" key="1">
    <citation type="journal article" date="2024" name="Commun. Biol.">
        <title>Comparative genomic analysis of thermophilic fungi reveals convergent evolutionary adaptations and gene losses.</title>
        <authorList>
            <person name="Steindorff A.S."/>
            <person name="Aguilar-Pontes M.V."/>
            <person name="Robinson A.J."/>
            <person name="Andreopoulos B."/>
            <person name="LaButti K."/>
            <person name="Kuo A."/>
            <person name="Mondo S."/>
            <person name="Riley R."/>
            <person name="Otillar R."/>
            <person name="Haridas S."/>
            <person name="Lipzen A."/>
            <person name="Grimwood J."/>
            <person name="Schmutz J."/>
            <person name="Clum A."/>
            <person name="Reid I.D."/>
            <person name="Moisan M.C."/>
            <person name="Butler G."/>
            <person name="Nguyen T.T.M."/>
            <person name="Dewar K."/>
            <person name="Conant G."/>
            <person name="Drula E."/>
            <person name="Henrissat B."/>
            <person name="Hansel C."/>
            <person name="Singer S."/>
            <person name="Hutchinson M.I."/>
            <person name="de Vries R.P."/>
            <person name="Natvig D.O."/>
            <person name="Powell A.J."/>
            <person name="Tsang A."/>
            <person name="Grigoriev I.V."/>
        </authorList>
    </citation>
    <scope>NUCLEOTIDE SEQUENCE [LARGE SCALE GENOMIC DNA]</scope>
    <source>
        <strain evidence="2 3">CBS 620.91</strain>
    </source>
</reference>